<protein>
    <submittedName>
        <fullName evidence="1">Uncharacterized protein</fullName>
    </submittedName>
</protein>
<sequence>MADKDGKEGSKWYRFPRTLRDLKRGAGAAGRTHVVTGELGALLLFD</sequence>
<accession>A0AA44WKL6</accession>
<gene>
    <name evidence="1" type="ORF">BJF96_g3517</name>
</gene>
<evidence type="ECO:0000313" key="1">
    <source>
        <dbReference type="EMBL" id="PNH33244.1"/>
    </source>
</evidence>
<dbReference type="Proteomes" id="UP000236305">
    <property type="component" value="Unassembled WGS sequence"/>
</dbReference>
<reference evidence="1 2" key="1">
    <citation type="submission" date="2017-12" db="EMBL/GenBank/DDBJ databases">
        <title>Comparative genomics yields insights into virulence evolution of Verticillium dahliae.</title>
        <authorList>
            <person name="Fan R."/>
            <person name="Armitage A.D."/>
            <person name="Cascant-Lopez E."/>
            <person name="Sobczyk M."/>
            <person name="Cockerton H.M."/>
            <person name="Harrison R.J."/>
        </authorList>
    </citation>
    <scope>NUCLEOTIDE SEQUENCE [LARGE SCALE GENOMIC DNA]</scope>
    <source>
        <strain evidence="1 2">12008</strain>
    </source>
</reference>
<organism evidence="1 2">
    <name type="scientific">Verticillium dahliae</name>
    <name type="common">Verticillium wilt</name>
    <dbReference type="NCBI Taxonomy" id="27337"/>
    <lineage>
        <taxon>Eukaryota</taxon>
        <taxon>Fungi</taxon>
        <taxon>Dikarya</taxon>
        <taxon>Ascomycota</taxon>
        <taxon>Pezizomycotina</taxon>
        <taxon>Sordariomycetes</taxon>
        <taxon>Hypocreomycetidae</taxon>
        <taxon>Glomerellales</taxon>
        <taxon>Plectosphaerellaceae</taxon>
        <taxon>Verticillium</taxon>
    </lineage>
</organism>
<name>A0AA44WKL6_VERDA</name>
<proteinExistence type="predicted"/>
<evidence type="ECO:0000313" key="2">
    <source>
        <dbReference type="Proteomes" id="UP000236305"/>
    </source>
</evidence>
<comment type="caution">
    <text evidence="1">The sequence shown here is derived from an EMBL/GenBank/DDBJ whole genome shotgun (WGS) entry which is preliminary data.</text>
</comment>
<dbReference type="EMBL" id="MPSH01000009">
    <property type="protein sequence ID" value="PNH33244.1"/>
    <property type="molecule type" value="Genomic_DNA"/>
</dbReference>
<dbReference type="AlphaFoldDB" id="A0AA44WKL6"/>